<keyword evidence="1 3" id="KW-0853">WD repeat</keyword>
<dbReference type="InterPro" id="IPR039328">
    <property type="entry name" value="WDR89"/>
</dbReference>
<evidence type="ECO:0000256" key="3">
    <source>
        <dbReference type="PROSITE-ProRule" id="PRU00221"/>
    </source>
</evidence>
<feature type="repeat" description="WD" evidence="3">
    <location>
        <begin position="56"/>
        <end position="99"/>
    </location>
</feature>
<dbReference type="InterPro" id="IPR015943">
    <property type="entry name" value="WD40/YVTN_repeat-like_dom_sf"/>
</dbReference>
<accession>A0A3A2Z8Z3</accession>
<proteinExistence type="predicted"/>
<dbReference type="EMBL" id="MVGC01000508">
    <property type="protein sequence ID" value="RJE18693.1"/>
    <property type="molecule type" value="Genomic_DNA"/>
</dbReference>
<keyword evidence="5" id="KW-1185">Reference proteome</keyword>
<dbReference type="Pfam" id="PF00400">
    <property type="entry name" value="WD40"/>
    <property type="match status" value="2"/>
</dbReference>
<sequence length="166" mass="17673">MHNLKPTAASSLSLPPDSYIYSIDASSSGSFAAISSDDSLRVFDAGSLDLISLVSAKTHDGGVTSLRTYSAGDHPLLTTVGRDGLAKLWDLRTGNSSAVVNLQMQRKVPVLSVACCPDTNSIVAGTELASSQAVVAFWYALYVYLPVGFNSYTPLDRNKILRKGEQ</sequence>
<comment type="caution">
    <text evidence="4">The sequence shown here is derived from an EMBL/GenBank/DDBJ whole genome shotgun (WGS) entry which is preliminary data.</text>
</comment>
<dbReference type="PANTHER" id="PTHR22889">
    <property type="entry name" value="WD REPEAT-CONTAINING PROTEIN 89"/>
    <property type="match status" value="1"/>
</dbReference>
<evidence type="ECO:0000313" key="4">
    <source>
        <dbReference type="EMBL" id="RJE18693.1"/>
    </source>
</evidence>
<dbReference type="Proteomes" id="UP000266188">
    <property type="component" value="Unassembled WGS sequence"/>
</dbReference>
<dbReference type="InterPro" id="IPR019775">
    <property type="entry name" value="WD40_repeat_CS"/>
</dbReference>
<dbReference type="SMART" id="SM00320">
    <property type="entry name" value="WD40"/>
    <property type="match status" value="2"/>
</dbReference>
<dbReference type="STRING" id="2070753.A0A3A2Z8Z3"/>
<keyword evidence="2" id="KW-0677">Repeat</keyword>
<name>A0A3A2Z8Z3_9EURO</name>
<gene>
    <name evidence="4" type="ORF">PHISCL_08977</name>
</gene>
<reference evidence="5" key="1">
    <citation type="submission" date="2017-02" db="EMBL/GenBank/DDBJ databases">
        <authorList>
            <person name="Tafer H."/>
            <person name="Lopandic K."/>
        </authorList>
    </citation>
    <scope>NUCLEOTIDE SEQUENCE [LARGE SCALE GENOMIC DNA]</scope>
    <source>
        <strain evidence="5">CBS 366.77</strain>
    </source>
</reference>
<dbReference type="AlphaFoldDB" id="A0A3A2Z8Z3"/>
<dbReference type="InterPro" id="IPR036322">
    <property type="entry name" value="WD40_repeat_dom_sf"/>
</dbReference>
<dbReference type="OrthoDB" id="25131at2759"/>
<dbReference type="PROSITE" id="PS50082">
    <property type="entry name" value="WD_REPEATS_2"/>
    <property type="match status" value="1"/>
</dbReference>
<dbReference type="PROSITE" id="PS00678">
    <property type="entry name" value="WD_REPEATS_1"/>
    <property type="match status" value="1"/>
</dbReference>
<dbReference type="InterPro" id="IPR001680">
    <property type="entry name" value="WD40_rpt"/>
</dbReference>
<evidence type="ECO:0000256" key="1">
    <source>
        <dbReference type="ARBA" id="ARBA00022574"/>
    </source>
</evidence>
<dbReference type="Gene3D" id="2.130.10.10">
    <property type="entry name" value="YVTN repeat-like/Quinoprotein amine dehydrogenase"/>
    <property type="match status" value="1"/>
</dbReference>
<protein>
    <submittedName>
        <fullName evidence="4">WD repeat protein</fullName>
    </submittedName>
</protein>
<dbReference type="SUPFAM" id="SSF50978">
    <property type="entry name" value="WD40 repeat-like"/>
    <property type="match status" value="1"/>
</dbReference>
<dbReference type="PANTHER" id="PTHR22889:SF0">
    <property type="entry name" value="WD REPEAT-CONTAINING PROTEIN 89"/>
    <property type="match status" value="1"/>
</dbReference>
<evidence type="ECO:0000256" key="2">
    <source>
        <dbReference type="ARBA" id="ARBA00022737"/>
    </source>
</evidence>
<evidence type="ECO:0000313" key="5">
    <source>
        <dbReference type="Proteomes" id="UP000266188"/>
    </source>
</evidence>
<organism evidence="4 5">
    <name type="scientific">Aspergillus sclerotialis</name>
    <dbReference type="NCBI Taxonomy" id="2070753"/>
    <lineage>
        <taxon>Eukaryota</taxon>
        <taxon>Fungi</taxon>
        <taxon>Dikarya</taxon>
        <taxon>Ascomycota</taxon>
        <taxon>Pezizomycotina</taxon>
        <taxon>Eurotiomycetes</taxon>
        <taxon>Eurotiomycetidae</taxon>
        <taxon>Eurotiales</taxon>
        <taxon>Aspergillaceae</taxon>
        <taxon>Aspergillus</taxon>
        <taxon>Aspergillus subgen. Polypaecilum</taxon>
    </lineage>
</organism>